<accession>A0A7J7MDY0</accession>
<dbReference type="EMBL" id="JACGCM010001586">
    <property type="protein sequence ID" value="KAF6153129.1"/>
    <property type="molecule type" value="Genomic_DNA"/>
</dbReference>
<evidence type="ECO:0000256" key="1">
    <source>
        <dbReference type="SAM" id="Coils"/>
    </source>
</evidence>
<keyword evidence="1" id="KW-0175">Coiled coil</keyword>
<reference evidence="2 3" key="1">
    <citation type="journal article" date="2020" name="IScience">
        <title>Genome Sequencing of the Endangered Kingdonia uniflora (Circaeasteraceae, Ranunculales) Reveals Potential Mechanisms of Evolutionary Specialization.</title>
        <authorList>
            <person name="Sun Y."/>
            <person name="Deng T."/>
            <person name="Zhang A."/>
            <person name="Moore M.J."/>
            <person name="Landis J.B."/>
            <person name="Lin N."/>
            <person name="Zhang H."/>
            <person name="Zhang X."/>
            <person name="Huang J."/>
            <person name="Zhang X."/>
            <person name="Sun H."/>
            <person name="Wang H."/>
        </authorList>
    </citation>
    <scope>NUCLEOTIDE SEQUENCE [LARGE SCALE GENOMIC DNA]</scope>
    <source>
        <strain evidence="2">TB1705</strain>
        <tissue evidence="2">Leaf</tissue>
    </source>
</reference>
<keyword evidence="3" id="KW-1185">Reference proteome</keyword>
<dbReference type="Proteomes" id="UP000541444">
    <property type="component" value="Unassembled WGS sequence"/>
</dbReference>
<dbReference type="OrthoDB" id="772275at2759"/>
<dbReference type="PANTHER" id="PTHR37174">
    <property type="entry name" value="FORKHEAD-ASSOCIATED DOMAIN PROTEIN"/>
    <property type="match status" value="1"/>
</dbReference>
<proteinExistence type="predicted"/>
<protein>
    <submittedName>
        <fullName evidence="2">Uncharacterized protein</fullName>
    </submittedName>
</protein>
<feature type="coiled-coil region" evidence="1">
    <location>
        <begin position="23"/>
        <end position="71"/>
    </location>
</feature>
<name>A0A7J7MDY0_9MAGN</name>
<dbReference type="PANTHER" id="PTHR37174:SF2">
    <property type="entry name" value="FORKHEAD-ASSOCIATED DOMAIN PROTEIN"/>
    <property type="match status" value="1"/>
</dbReference>
<dbReference type="AlphaFoldDB" id="A0A7J7MDY0"/>
<evidence type="ECO:0000313" key="2">
    <source>
        <dbReference type="EMBL" id="KAF6153129.1"/>
    </source>
</evidence>
<evidence type="ECO:0000313" key="3">
    <source>
        <dbReference type="Proteomes" id="UP000541444"/>
    </source>
</evidence>
<organism evidence="2 3">
    <name type="scientific">Kingdonia uniflora</name>
    <dbReference type="NCBI Taxonomy" id="39325"/>
    <lineage>
        <taxon>Eukaryota</taxon>
        <taxon>Viridiplantae</taxon>
        <taxon>Streptophyta</taxon>
        <taxon>Embryophyta</taxon>
        <taxon>Tracheophyta</taxon>
        <taxon>Spermatophyta</taxon>
        <taxon>Magnoliopsida</taxon>
        <taxon>Ranunculales</taxon>
        <taxon>Circaeasteraceae</taxon>
        <taxon>Kingdonia</taxon>
    </lineage>
</organism>
<comment type="caution">
    <text evidence="2">The sequence shown here is derived from an EMBL/GenBank/DDBJ whole genome shotgun (WGS) entry which is preliminary data.</text>
</comment>
<gene>
    <name evidence="2" type="ORF">GIB67_034851</name>
</gene>
<sequence length="420" mass="48118">MFSLLHSSTIFVFASRRPLIRTVSMASNNIKHLRTQLNQLHTEADNTRDKANNARMRLLRLSEAAEKLQRQAAVDVQNGKENEARELLFQKKKVMQALEKSKRRVELLDEFLTKLNENVGDNFPYNQLNPVWLFELPNFGPPFFIYKVLIKMACGGFLKGMERMASYSYWDNHCEIRLLHPYRVKMKELWIRLCLGISAKVSDTVIRVGGDRVNGDLGIGHWGRCLSNLKKQNTYQFWPSEVWPSPAPAIFVIETQLVGTVALGLEFAGKDAPTTVRIISPAEDVSDEVLEWEDSAPSTTQNDKDEVRFNEESKDNLDISHQQKDIEGQKRTTMGIRDEDDLISSLMSISSYDDLLDHLDQQLRKIELEFVTVLSLSTLVLESEEKPKNSKVQQILEILEHVRSIRGRIASVMMKVKDVN</sequence>